<dbReference type="KEGG" id="ttu:TERTU_1398"/>
<dbReference type="EMBL" id="CP001614">
    <property type="protein sequence ID" value="ACR12949.1"/>
    <property type="molecule type" value="Genomic_DNA"/>
</dbReference>
<keyword evidence="2" id="KW-1185">Reference proteome</keyword>
<sequence>MYLLLFLVKLLFIQQKLAFRQFLLRNAPHGGASGALPLVALGAPPVAASGNGLRPAGEGKLWVSFDLAG</sequence>
<evidence type="ECO:0000313" key="2">
    <source>
        <dbReference type="Proteomes" id="UP000009080"/>
    </source>
</evidence>
<proteinExistence type="predicted"/>
<reference evidence="1 2" key="1">
    <citation type="journal article" date="2009" name="PLoS ONE">
        <title>The complete genome of Teredinibacter turnerae T7901: an intracellular endosymbiont of marine wood-boring bivalves (shipworms).</title>
        <authorList>
            <person name="Yang J.C."/>
            <person name="Madupu R."/>
            <person name="Durkin A.S."/>
            <person name="Ekborg N.A."/>
            <person name="Pedamallu C.S."/>
            <person name="Hostetler J.B."/>
            <person name="Radune D."/>
            <person name="Toms B.S."/>
            <person name="Henrissat B."/>
            <person name="Coutinho P.M."/>
            <person name="Schwarz S."/>
            <person name="Field L."/>
            <person name="Trindade-Silva A.E."/>
            <person name="Soares C.A.G."/>
            <person name="Elshahawi S."/>
            <person name="Hanora A."/>
            <person name="Schmidt E.W."/>
            <person name="Haygood M.G."/>
            <person name="Posfai J."/>
            <person name="Benner J."/>
            <person name="Madinger C."/>
            <person name="Nove J."/>
            <person name="Anton B."/>
            <person name="Chaudhary K."/>
            <person name="Foster J."/>
            <person name="Holman A."/>
            <person name="Kumar S."/>
            <person name="Lessard P.A."/>
            <person name="Luyten Y.A."/>
            <person name="Slatko B."/>
            <person name="Wood N."/>
            <person name="Wu B."/>
            <person name="Teplitski M."/>
            <person name="Mougous J.D."/>
            <person name="Ward N."/>
            <person name="Eisen J.A."/>
            <person name="Badger J.H."/>
            <person name="Distel D.L."/>
        </authorList>
    </citation>
    <scope>NUCLEOTIDE SEQUENCE [LARGE SCALE GENOMIC DNA]</scope>
    <source>
        <strain evidence="2">ATCC 39867 / T7901</strain>
    </source>
</reference>
<dbReference type="Proteomes" id="UP000009080">
    <property type="component" value="Chromosome"/>
</dbReference>
<organism evidence="1 2">
    <name type="scientific">Teredinibacter turnerae (strain ATCC 39867 / T7901)</name>
    <dbReference type="NCBI Taxonomy" id="377629"/>
    <lineage>
        <taxon>Bacteria</taxon>
        <taxon>Pseudomonadati</taxon>
        <taxon>Pseudomonadota</taxon>
        <taxon>Gammaproteobacteria</taxon>
        <taxon>Cellvibrionales</taxon>
        <taxon>Cellvibrionaceae</taxon>
        <taxon>Teredinibacter</taxon>
    </lineage>
</organism>
<accession>C5BSK4</accession>
<dbReference type="STRING" id="377629.TERTU_1398"/>
<name>C5BSK4_TERTT</name>
<gene>
    <name evidence="1" type="ordered locus">TERTU_1398</name>
</gene>
<protein>
    <submittedName>
        <fullName evidence="1">Uncharacterized protein</fullName>
    </submittedName>
</protein>
<evidence type="ECO:0000313" key="1">
    <source>
        <dbReference type="EMBL" id="ACR12949.1"/>
    </source>
</evidence>
<dbReference type="AlphaFoldDB" id="C5BSK4"/>
<dbReference type="HOGENOM" id="CLU_2774534_0_0_6"/>